<evidence type="ECO:0000259" key="2">
    <source>
        <dbReference type="Pfam" id="PF13966"/>
    </source>
</evidence>
<dbReference type="PANTHER" id="PTHR33116">
    <property type="entry name" value="REVERSE TRANSCRIPTASE ZINC-BINDING DOMAIN-CONTAINING PROTEIN-RELATED-RELATED"/>
    <property type="match status" value="1"/>
</dbReference>
<evidence type="ECO:0000313" key="3">
    <source>
        <dbReference type="Proteomes" id="UP000694864"/>
    </source>
</evidence>
<sequence length="734" mass="84411">MSLKQGCSDHLRSRISLNNVVGEHKKLHKPFKFVNAVAGMVEFKPMVDIFWKETEATFMSTSTMFRFTKKLKALKPLIRNLAKERLGNLVKRIKEAYATLCQKQEMNLMNPSPQALIEELEAYHRWDHVAAIEDKFLKQRSKLHWLQTGGQNSKTFHRAVTARAAQNSIREIQRRDGTVTSKGEEIKEEAECFFREFLQRVPDDFKGSEFVLAIQSFFVKGFLPKGVNSTILSLIPKKSEASEMKDYRPISCCNFIAGNQSAFVKHCLLIENLMLATELVKDYHKDSMSSRCALKIDISKTFDSVQWPFLRNVLVAMEFPPEYIHWIMLCVTTASFSVQVNGELAGYFHSTRGLRQIEGIVETFAVFGSQSGLNISLEKSTIYFAGSSIAAPDLVHFPFEIGQLPVCYLGRLNLISLVLWSICNFWLAAFRLPRECIREIYKLCSAYLWSGPTLNPSKAKITWEDVCKPKQEGGLGLRSLKEANDVSCLKLIWRMVSSGNSLWVKWIDQNLLHGLFWSIKDSTTLGSWMWRKLLKYRDVAKSLCKMEVRNGSRTSFWFDDWSGLGRLVEVVGDRYFDLGVARQATVAEAWAQRRRQASFSTKNTWNQIRTASHRVAWYDCVWFAYNTPKYSFCVWLAVRDRLSTGDRMLQWNQSADSSCAFCGTMIESRDHLFFTCSNVTEIWGALPKNIFRDKYTTNWAALVTCVADRWPDRVVGFIARYLFPNYDLYSLERA</sequence>
<dbReference type="Proteomes" id="UP000694864">
    <property type="component" value="Chromosome 7"/>
</dbReference>
<proteinExistence type="predicted"/>
<dbReference type="InterPro" id="IPR000477">
    <property type="entry name" value="RT_dom"/>
</dbReference>
<reference evidence="4" key="2">
    <citation type="submission" date="2025-08" db="UniProtKB">
        <authorList>
            <consortium name="RefSeq"/>
        </authorList>
    </citation>
    <scope>IDENTIFICATION</scope>
    <source>
        <tissue evidence="4">Leaf</tissue>
    </source>
</reference>
<feature type="domain" description="Reverse transcriptase zinc-binding" evidence="2">
    <location>
        <begin position="599"/>
        <end position="683"/>
    </location>
</feature>
<dbReference type="InterPro" id="IPR026960">
    <property type="entry name" value="RVT-Znf"/>
</dbReference>
<gene>
    <name evidence="4" type="primary">LOC109125398</name>
</gene>
<dbReference type="RefSeq" id="XP_019082547.1">
    <property type="nucleotide sequence ID" value="XM_019227002.1"/>
</dbReference>
<dbReference type="Pfam" id="PF00078">
    <property type="entry name" value="RVT_1"/>
    <property type="match status" value="1"/>
</dbReference>
<evidence type="ECO:0000313" key="4">
    <source>
        <dbReference type="RefSeq" id="XP_019082547.1"/>
    </source>
</evidence>
<accession>A0ABM1Q709</accession>
<name>A0ABM1Q709_CAMSA</name>
<reference evidence="3" key="1">
    <citation type="journal article" date="2014" name="Nat. Commun.">
        <title>The emerging biofuel crop Camelina sativa retains a highly undifferentiated hexaploid genome structure.</title>
        <authorList>
            <person name="Kagale S."/>
            <person name="Koh C."/>
            <person name="Nixon J."/>
            <person name="Bollina V."/>
            <person name="Clarke W.E."/>
            <person name="Tuteja R."/>
            <person name="Spillane C."/>
            <person name="Robinson S.J."/>
            <person name="Links M.G."/>
            <person name="Clarke C."/>
            <person name="Higgins E.E."/>
            <person name="Huebert T."/>
            <person name="Sharpe A.G."/>
            <person name="Parkin I.A."/>
        </authorList>
    </citation>
    <scope>NUCLEOTIDE SEQUENCE [LARGE SCALE GENOMIC DNA]</scope>
    <source>
        <strain evidence="3">cv. DH55</strain>
    </source>
</reference>
<feature type="domain" description="Reverse transcriptase" evidence="1">
    <location>
        <begin position="235"/>
        <end position="356"/>
    </location>
</feature>
<dbReference type="GeneID" id="109125398"/>
<dbReference type="Pfam" id="PF13966">
    <property type="entry name" value="zf-RVT"/>
    <property type="match status" value="1"/>
</dbReference>
<evidence type="ECO:0000259" key="1">
    <source>
        <dbReference type="Pfam" id="PF00078"/>
    </source>
</evidence>
<dbReference type="PANTHER" id="PTHR33116:SF78">
    <property type="entry name" value="OS12G0587133 PROTEIN"/>
    <property type="match status" value="1"/>
</dbReference>
<protein>
    <submittedName>
        <fullName evidence="4">Uncharacterized protein LOC109125398</fullName>
    </submittedName>
</protein>
<keyword evidence="3" id="KW-1185">Reference proteome</keyword>
<organism evidence="3 4">
    <name type="scientific">Camelina sativa</name>
    <name type="common">False flax</name>
    <name type="synonym">Myagrum sativum</name>
    <dbReference type="NCBI Taxonomy" id="90675"/>
    <lineage>
        <taxon>Eukaryota</taxon>
        <taxon>Viridiplantae</taxon>
        <taxon>Streptophyta</taxon>
        <taxon>Embryophyta</taxon>
        <taxon>Tracheophyta</taxon>
        <taxon>Spermatophyta</taxon>
        <taxon>Magnoliopsida</taxon>
        <taxon>eudicotyledons</taxon>
        <taxon>Gunneridae</taxon>
        <taxon>Pentapetalae</taxon>
        <taxon>rosids</taxon>
        <taxon>malvids</taxon>
        <taxon>Brassicales</taxon>
        <taxon>Brassicaceae</taxon>
        <taxon>Camelineae</taxon>
        <taxon>Camelina</taxon>
    </lineage>
</organism>